<name>A0A9P0CUM4_9CUCU</name>
<evidence type="ECO:0000256" key="1">
    <source>
        <dbReference type="ARBA" id="ARBA00022460"/>
    </source>
</evidence>
<feature type="compositionally biased region" description="Low complexity" evidence="3">
    <location>
        <begin position="507"/>
        <end position="519"/>
    </location>
</feature>
<feature type="region of interest" description="Disordered" evidence="3">
    <location>
        <begin position="507"/>
        <end position="535"/>
    </location>
</feature>
<protein>
    <submittedName>
        <fullName evidence="4">Uncharacterized protein</fullName>
    </submittedName>
</protein>
<dbReference type="GO" id="GO:0031012">
    <property type="term" value="C:extracellular matrix"/>
    <property type="evidence" value="ECO:0007669"/>
    <property type="project" value="TreeGrafter"/>
</dbReference>
<dbReference type="EMBL" id="OV651830">
    <property type="protein sequence ID" value="CAH1104987.1"/>
    <property type="molecule type" value="Genomic_DNA"/>
</dbReference>
<gene>
    <name evidence="4" type="ORF">PSYICH_LOCUS5715</name>
</gene>
<sequence length="617" mass="68910">MSVILSDSTLDKLKCTNCFKYLSVKPVKTYKDGSIKCGRCTEENDEGILCVYNCFGDNHVFKCNNRFDGCRKLLNYVQVIEHEKECVPLKIDVLSNIFNLNAWSLFNAKFNTVFKTNFNTNVGNEDIDPLKVPTYYQTNNLSLYVKVSATFDIINYPYYQIIVPSENTVIPKESEVLEEQKRNNKYIKYGGSSRTYRKLDVTYTCLWGCGVSDEMLCAHEYVCPDQPEFNCPIRNCEVSAPHDKLLPHMLEKHEDPPKYEFKYGIEDPHTGDAKNHYEIRDGEVVKGQYSLVDADGSLRTVEYTSDPHHGFRAVVHKSGQESVLAVALLTTYTLAAEDIPTSFTTFNNYHNTIQHIQSRHDTISKAVPVQFSSHQQPVPYHHNPQSKSQYSGYADSSEGLSAHASVHSAPSIRYTTSPISTQGKQQYGAPEASHSVQYSAPVSSHGVKYAAPAHFGQYSAPASHGLQYSGPASHGIQYSVPASHGMQYSAAPSHGLQYSAPASSHYAAPAASHDAQYSSGGHGGHYSSHDEENTHPKYEFSYGVEDHHTGDIHSHKETRDGDQTQGEYSLHEPDGTIRTVKYSVDKHSGFNAVVEKSGHNSQPQHQQGHQGKKSYYY</sequence>
<keyword evidence="5" id="KW-1185">Reference proteome</keyword>
<feature type="compositionally biased region" description="Basic and acidic residues" evidence="3">
    <location>
        <begin position="547"/>
        <end position="562"/>
    </location>
</feature>
<accession>A0A9P0CUM4</accession>
<feature type="region of interest" description="Disordered" evidence="3">
    <location>
        <begin position="374"/>
        <end position="405"/>
    </location>
</feature>
<dbReference type="PANTHER" id="PTHR12236:SF95">
    <property type="entry name" value="CUTICULAR PROTEIN 76BD, ISOFORM C-RELATED"/>
    <property type="match status" value="1"/>
</dbReference>
<organism evidence="4 5">
    <name type="scientific">Psylliodes chrysocephalus</name>
    <dbReference type="NCBI Taxonomy" id="3402493"/>
    <lineage>
        <taxon>Eukaryota</taxon>
        <taxon>Metazoa</taxon>
        <taxon>Ecdysozoa</taxon>
        <taxon>Arthropoda</taxon>
        <taxon>Hexapoda</taxon>
        <taxon>Insecta</taxon>
        <taxon>Pterygota</taxon>
        <taxon>Neoptera</taxon>
        <taxon>Endopterygota</taxon>
        <taxon>Coleoptera</taxon>
        <taxon>Polyphaga</taxon>
        <taxon>Cucujiformia</taxon>
        <taxon>Chrysomeloidea</taxon>
        <taxon>Chrysomelidae</taxon>
        <taxon>Galerucinae</taxon>
        <taxon>Alticini</taxon>
        <taxon>Psylliodes</taxon>
    </lineage>
</organism>
<dbReference type="InterPro" id="IPR051217">
    <property type="entry name" value="Insect_Cuticle_Struc_Prot"/>
</dbReference>
<proteinExistence type="predicted"/>
<dbReference type="PROSITE" id="PS51155">
    <property type="entry name" value="CHIT_BIND_RR_2"/>
    <property type="match status" value="2"/>
</dbReference>
<evidence type="ECO:0000313" key="5">
    <source>
        <dbReference type="Proteomes" id="UP001153636"/>
    </source>
</evidence>
<dbReference type="OrthoDB" id="6780401at2759"/>
<dbReference type="Proteomes" id="UP001153636">
    <property type="component" value="Chromosome 18"/>
</dbReference>
<dbReference type="AlphaFoldDB" id="A0A9P0CUM4"/>
<dbReference type="Pfam" id="PF00379">
    <property type="entry name" value="Chitin_bind_4"/>
    <property type="match status" value="2"/>
</dbReference>
<evidence type="ECO:0000256" key="3">
    <source>
        <dbReference type="SAM" id="MobiDB-lite"/>
    </source>
</evidence>
<feature type="compositionally biased region" description="Low complexity" evidence="3">
    <location>
        <begin position="599"/>
        <end position="609"/>
    </location>
</feature>
<feature type="region of interest" description="Disordered" evidence="3">
    <location>
        <begin position="547"/>
        <end position="574"/>
    </location>
</feature>
<feature type="region of interest" description="Disordered" evidence="3">
    <location>
        <begin position="594"/>
        <end position="617"/>
    </location>
</feature>
<evidence type="ECO:0000256" key="2">
    <source>
        <dbReference type="PROSITE-ProRule" id="PRU00497"/>
    </source>
</evidence>
<dbReference type="InterPro" id="IPR000618">
    <property type="entry name" value="Insect_cuticle"/>
</dbReference>
<reference evidence="4" key="1">
    <citation type="submission" date="2022-01" db="EMBL/GenBank/DDBJ databases">
        <authorList>
            <person name="King R."/>
        </authorList>
    </citation>
    <scope>NUCLEOTIDE SEQUENCE</scope>
</reference>
<dbReference type="GO" id="GO:0005615">
    <property type="term" value="C:extracellular space"/>
    <property type="evidence" value="ECO:0007669"/>
    <property type="project" value="TreeGrafter"/>
</dbReference>
<keyword evidence="1 2" id="KW-0193">Cuticle</keyword>
<evidence type="ECO:0000313" key="4">
    <source>
        <dbReference type="EMBL" id="CAH1104987.1"/>
    </source>
</evidence>
<dbReference type="PANTHER" id="PTHR12236">
    <property type="entry name" value="STRUCTURAL CONTITUENT OF CUTICLE"/>
    <property type="match status" value="1"/>
</dbReference>
<dbReference type="PRINTS" id="PR00947">
    <property type="entry name" value="CUTICLE"/>
</dbReference>
<dbReference type="GO" id="GO:0042302">
    <property type="term" value="F:structural constituent of cuticle"/>
    <property type="evidence" value="ECO:0007669"/>
    <property type="project" value="UniProtKB-UniRule"/>
</dbReference>